<dbReference type="SUPFAM" id="SSF48403">
    <property type="entry name" value="Ankyrin repeat"/>
    <property type="match status" value="1"/>
</dbReference>
<protein>
    <recommendedName>
        <fullName evidence="1">Formyl transferase N-terminal domain-containing protein</fullName>
    </recommendedName>
</protein>
<evidence type="ECO:0000313" key="3">
    <source>
        <dbReference type="Proteomes" id="UP000599179"/>
    </source>
</evidence>
<dbReference type="SMART" id="SM00248">
    <property type="entry name" value="ANK"/>
    <property type="match status" value="2"/>
</dbReference>
<dbReference type="SUPFAM" id="SSF53328">
    <property type="entry name" value="Formyltransferase"/>
    <property type="match status" value="1"/>
</dbReference>
<name>A0ABQ1SIN9_9FLAO</name>
<sequence length="399" mass="45833">MICIAGKNEIAVFGVKLLISKGINNNDVVVLTNKNDKGVAHDWQPSFKKYCNDNGIKEVELEDLYEINDLIFISLEYDRIIKTDLFRTKQLFNIHFSLLPAYKGMFTSVHPILRGEKKSGVTLHEIDNGIDTGFIIDQIEFDIPFGTTGLELYNSYIKYSEELLKKNIDSIINNKCESKPQSLENASYFSNKTIDFKSIKINFYKTCFEVCNYVNAFSFRPYQLLSYQNVKISKAIPRHIKSVNKPGTLILENDFLFEISTIDYNVNLLKDNLENILDKASKNDLELIKTYFDLGFNLNEKNDKGWNALIVACFNGSFEVVKFLLENNISNVNDSNNKETSVLMYAMTNASKTGNLSILEYLLHKGADYKHFDLNGFDIFHYATEYKNQSVINFLSNYK</sequence>
<evidence type="ECO:0000259" key="1">
    <source>
        <dbReference type="Pfam" id="PF00551"/>
    </source>
</evidence>
<feature type="domain" description="Formyl transferase N-terminal" evidence="1">
    <location>
        <begin position="71"/>
        <end position="164"/>
    </location>
</feature>
<dbReference type="PANTHER" id="PTHR11138:SF5">
    <property type="entry name" value="METHIONYL-TRNA FORMYLTRANSFERASE, MITOCHONDRIAL"/>
    <property type="match status" value="1"/>
</dbReference>
<accession>A0ABQ1SIN9</accession>
<dbReference type="PANTHER" id="PTHR11138">
    <property type="entry name" value="METHIONYL-TRNA FORMYLTRANSFERASE"/>
    <property type="match status" value="1"/>
</dbReference>
<reference evidence="3" key="1">
    <citation type="journal article" date="2019" name="Int. J. Syst. Evol. Microbiol.">
        <title>The Global Catalogue of Microorganisms (GCM) 10K type strain sequencing project: providing services to taxonomists for standard genome sequencing and annotation.</title>
        <authorList>
            <consortium name="The Broad Institute Genomics Platform"/>
            <consortium name="The Broad Institute Genome Sequencing Center for Infectious Disease"/>
            <person name="Wu L."/>
            <person name="Ma J."/>
        </authorList>
    </citation>
    <scope>NUCLEOTIDE SEQUENCE [LARGE SCALE GENOMIC DNA]</scope>
    <source>
        <strain evidence="3">CGMCC 1.12931</strain>
    </source>
</reference>
<dbReference type="Pfam" id="PF12796">
    <property type="entry name" value="Ank_2"/>
    <property type="match status" value="1"/>
</dbReference>
<dbReference type="EMBL" id="BMGM01000010">
    <property type="protein sequence ID" value="GGE41967.1"/>
    <property type="molecule type" value="Genomic_DNA"/>
</dbReference>
<dbReference type="Gene3D" id="1.25.40.20">
    <property type="entry name" value="Ankyrin repeat-containing domain"/>
    <property type="match status" value="1"/>
</dbReference>
<organism evidence="2 3">
    <name type="scientific">Psychroflexus planctonicus</name>
    <dbReference type="NCBI Taxonomy" id="1526575"/>
    <lineage>
        <taxon>Bacteria</taxon>
        <taxon>Pseudomonadati</taxon>
        <taxon>Bacteroidota</taxon>
        <taxon>Flavobacteriia</taxon>
        <taxon>Flavobacteriales</taxon>
        <taxon>Flavobacteriaceae</taxon>
        <taxon>Psychroflexus</taxon>
    </lineage>
</organism>
<comment type="caution">
    <text evidence="2">The sequence shown here is derived from an EMBL/GenBank/DDBJ whole genome shotgun (WGS) entry which is preliminary data.</text>
</comment>
<dbReference type="Proteomes" id="UP000599179">
    <property type="component" value="Unassembled WGS sequence"/>
</dbReference>
<dbReference type="InterPro" id="IPR002110">
    <property type="entry name" value="Ankyrin_rpt"/>
</dbReference>
<dbReference type="InterPro" id="IPR036477">
    <property type="entry name" value="Formyl_transf_N_sf"/>
</dbReference>
<dbReference type="CDD" id="cd08369">
    <property type="entry name" value="FMT_core"/>
    <property type="match status" value="1"/>
</dbReference>
<dbReference type="InterPro" id="IPR002376">
    <property type="entry name" value="Formyl_transf_N"/>
</dbReference>
<evidence type="ECO:0000313" key="2">
    <source>
        <dbReference type="EMBL" id="GGE41967.1"/>
    </source>
</evidence>
<keyword evidence="3" id="KW-1185">Reference proteome</keyword>
<proteinExistence type="predicted"/>
<dbReference type="Gene3D" id="3.40.50.12230">
    <property type="match status" value="1"/>
</dbReference>
<dbReference type="InterPro" id="IPR036770">
    <property type="entry name" value="Ankyrin_rpt-contain_sf"/>
</dbReference>
<dbReference type="Pfam" id="PF00551">
    <property type="entry name" value="Formyl_trans_N"/>
    <property type="match status" value="1"/>
</dbReference>
<dbReference type="RefSeq" id="WP_188459235.1">
    <property type="nucleotide sequence ID" value="NZ_BMGM01000010.1"/>
</dbReference>
<gene>
    <name evidence="2" type="ORF">GCM10010832_22500</name>
</gene>